<dbReference type="RefSeq" id="WP_260320573.1">
    <property type="nucleotide sequence ID" value="NZ_AP024814.1"/>
</dbReference>
<keyword evidence="4" id="KW-1185">Reference proteome</keyword>
<dbReference type="InterPro" id="IPR041538">
    <property type="entry name" value="RavA-like_AAA_lid"/>
</dbReference>
<dbReference type="Pfam" id="PF17868">
    <property type="entry name" value="AAA_lid_8"/>
    <property type="match status" value="1"/>
</dbReference>
<reference evidence="3 4" key="1">
    <citation type="submission" date="2021-07" db="EMBL/GenBank/DDBJ databases">
        <title>Novel Helicobacter sp. Isolated from a dog.</title>
        <authorList>
            <person name="Rimbara E."/>
            <person name="Suzuki M."/>
        </authorList>
    </citation>
    <scope>NUCLEOTIDE SEQUENCE [LARGE SCALE GENOMIC DNA]</scope>
    <source>
        <strain evidence="4">NHP19-003</strain>
    </source>
</reference>
<protein>
    <recommendedName>
        <fullName evidence="2">ATPase RavA-like AAA lid domain-containing protein</fullName>
    </recommendedName>
</protein>
<dbReference type="EMBL" id="AP024814">
    <property type="protein sequence ID" value="BCZ18174.1"/>
    <property type="molecule type" value="Genomic_DNA"/>
</dbReference>
<feature type="domain" description="ATPase RavA-like AAA lid" evidence="2">
    <location>
        <begin position="137"/>
        <end position="187"/>
    </location>
</feature>
<evidence type="ECO:0000313" key="3">
    <source>
        <dbReference type="EMBL" id="BCZ18174.1"/>
    </source>
</evidence>
<dbReference type="PANTHER" id="PTHR32204:SF0">
    <property type="entry name" value="ATPASE RAVA"/>
    <property type="match status" value="1"/>
</dbReference>
<name>A0ABM7SCN9_9HELI</name>
<sequence>MFKQGDKNIPVPLKGIVCASNEFPPANQGLEALYDRMLLRYFVEPLKSKENFLQLIASQEGASSNQHAFSLEALEAIHKEARQIPFSPEAIESLHAIKASLEQLKHNPALIAQFLGDNAPSKEGEENTEPDLHLIASPSDRRFKQCAQLLQVSALLSDQNQVTPPDLALLRHCLWDSLEQIPLVHAILTQVLKTSHAKAKDLEKAQESLKYLEWVRAHKSPEDFEKTYQHALQEMQAHTSTLEQDLQEMHQNANVFLSTQDQEIAFSGTQEVLQAFKVLPLQLEEIYKDPPTQQPPKSSKSTGTQDTSKLCESITDIIKAHGEITDVGVIDTQEFKNAVEDIERLLNTYCHASMSKEDLRGELEKKSYPCSRGRNSSRRSLFNPGKHNCVPHLLGLAVAIQRKHELNKK</sequence>
<evidence type="ECO:0000256" key="1">
    <source>
        <dbReference type="SAM" id="MobiDB-lite"/>
    </source>
</evidence>
<dbReference type="InterPro" id="IPR050513">
    <property type="entry name" value="RavA_ATPases"/>
</dbReference>
<accession>A0ABM7SCN9</accession>
<proteinExistence type="predicted"/>
<evidence type="ECO:0000313" key="4">
    <source>
        <dbReference type="Proteomes" id="UP000826775"/>
    </source>
</evidence>
<feature type="region of interest" description="Disordered" evidence="1">
    <location>
        <begin position="288"/>
        <end position="307"/>
    </location>
</feature>
<organism evidence="3 4">
    <name type="scientific">Helicobacter gastrocanis</name>
    <dbReference type="NCBI Taxonomy" id="2849641"/>
    <lineage>
        <taxon>Bacteria</taxon>
        <taxon>Pseudomonadati</taxon>
        <taxon>Campylobacterota</taxon>
        <taxon>Epsilonproteobacteria</taxon>
        <taxon>Campylobacterales</taxon>
        <taxon>Helicobacteraceae</taxon>
        <taxon>Helicobacter</taxon>
    </lineage>
</organism>
<dbReference type="InterPro" id="IPR027417">
    <property type="entry name" value="P-loop_NTPase"/>
</dbReference>
<dbReference type="Proteomes" id="UP000826775">
    <property type="component" value="Chromosome"/>
</dbReference>
<evidence type="ECO:0000259" key="2">
    <source>
        <dbReference type="Pfam" id="PF17868"/>
    </source>
</evidence>
<dbReference type="PANTHER" id="PTHR32204">
    <property type="entry name" value="ATPASE RAVA"/>
    <property type="match status" value="1"/>
</dbReference>
<gene>
    <name evidence="3" type="ORF">NHP190003_14560</name>
</gene>
<dbReference type="Gene3D" id="3.40.50.300">
    <property type="entry name" value="P-loop containing nucleotide triphosphate hydrolases"/>
    <property type="match status" value="1"/>
</dbReference>